<dbReference type="InterPro" id="IPR036169">
    <property type="entry name" value="DXPR_C_sf"/>
</dbReference>
<evidence type="ECO:0000256" key="3">
    <source>
        <dbReference type="ARBA" id="ARBA00022723"/>
    </source>
</evidence>
<comment type="cofactor">
    <cofactor evidence="9">
        <name>Mg(2+)</name>
        <dbReference type="ChEBI" id="CHEBI:18420"/>
    </cofactor>
    <cofactor evidence="9">
        <name>Mn(2+)</name>
        <dbReference type="ChEBI" id="CHEBI:29035"/>
    </cofactor>
</comment>
<dbReference type="GO" id="GO:0070402">
    <property type="term" value="F:NADPH binding"/>
    <property type="evidence" value="ECO:0007669"/>
    <property type="project" value="InterPro"/>
</dbReference>
<dbReference type="Gene3D" id="1.10.1740.10">
    <property type="match status" value="1"/>
</dbReference>
<dbReference type="HAMAP" id="MF_00183">
    <property type="entry name" value="DXP_reductoisom"/>
    <property type="match status" value="1"/>
</dbReference>
<dbReference type="GO" id="GO:0030145">
    <property type="term" value="F:manganese ion binding"/>
    <property type="evidence" value="ECO:0007669"/>
    <property type="project" value="TreeGrafter"/>
</dbReference>
<dbReference type="PANTHER" id="PTHR30525:SF0">
    <property type="entry name" value="1-DEOXY-D-XYLULOSE 5-PHOSPHATE REDUCTOISOMERASE, CHLOROPLASTIC"/>
    <property type="match status" value="1"/>
</dbReference>
<dbReference type="EC" id="1.1.1.267" evidence="9"/>
<feature type="binding site" evidence="9">
    <location>
        <position position="202"/>
    </location>
    <ligand>
        <name>1-deoxy-D-xylulose 5-phosphate</name>
        <dbReference type="ChEBI" id="CHEBI:57792"/>
    </ligand>
</feature>
<keyword evidence="5 9" id="KW-0560">Oxidoreductase</keyword>
<dbReference type="NCBIfam" id="TIGR00243">
    <property type="entry name" value="Dxr"/>
    <property type="match status" value="1"/>
</dbReference>
<feature type="binding site" evidence="9">
    <location>
        <position position="226"/>
    </location>
    <ligand>
        <name>1-deoxy-D-xylulose 5-phosphate</name>
        <dbReference type="ChEBI" id="CHEBI:57792"/>
    </ligand>
</feature>
<dbReference type="InterPro" id="IPR003821">
    <property type="entry name" value="DXP_reductoisomerase"/>
</dbReference>
<organism evidence="13 14">
    <name type="scientific">Stieleria maiorica</name>
    <dbReference type="NCBI Taxonomy" id="2795974"/>
    <lineage>
        <taxon>Bacteria</taxon>
        <taxon>Pseudomonadati</taxon>
        <taxon>Planctomycetota</taxon>
        <taxon>Planctomycetia</taxon>
        <taxon>Pirellulales</taxon>
        <taxon>Pirellulaceae</taxon>
        <taxon>Stieleria</taxon>
    </lineage>
</organism>
<dbReference type="InterPro" id="IPR013644">
    <property type="entry name" value="DXP_reductoisomerase_C"/>
</dbReference>
<feature type="binding site" evidence="9">
    <location>
        <position position="271"/>
    </location>
    <ligand>
        <name>Mn(2+)</name>
        <dbReference type="ChEBI" id="CHEBI:29035"/>
    </ligand>
</feature>
<feature type="binding site" evidence="9">
    <location>
        <position position="201"/>
    </location>
    <ligand>
        <name>Mn(2+)</name>
        <dbReference type="ChEBI" id="CHEBI:29035"/>
    </ligand>
</feature>
<dbReference type="EMBL" id="CP036264">
    <property type="protein sequence ID" value="QEF99531.1"/>
    <property type="molecule type" value="Genomic_DNA"/>
</dbReference>
<evidence type="ECO:0000259" key="12">
    <source>
        <dbReference type="Pfam" id="PF13288"/>
    </source>
</evidence>
<keyword evidence="7 9" id="KW-0414">Isoprene biosynthesis</keyword>
<feature type="binding site" evidence="9">
    <location>
        <position position="249"/>
    </location>
    <ligand>
        <name>1-deoxy-D-xylulose 5-phosphate</name>
        <dbReference type="ChEBI" id="CHEBI:57792"/>
    </ligand>
</feature>
<dbReference type="Pfam" id="PF13288">
    <property type="entry name" value="DXPR_C"/>
    <property type="match status" value="1"/>
</dbReference>
<feature type="domain" description="1-deoxy-D-xylulose 5-phosphate reductoisomerase N-terminal" evidence="10">
    <location>
        <begin position="42"/>
        <end position="183"/>
    </location>
</feature>
<evidence type="ECO:0000259" key="11">
    <source>
        <dbReference type="Pfam" id="PF08436"/>
    </source>
</evidence>
<dbReference type="Pfam" id="PF02670">
    <property type="entry name" value="DXP_reductoisom"/>
    <property type="match status" value="1"/>
</dbReference>
<feature type="domain" description="DXP reductoisomerase C-terminal" evidence="12">
    <location>
        <begin position="311"/>
        <end position="427"/>
    </location>
</feature>
<keyword evidence="3 9" id="KW-0479">Metal-binding</keyword>
<evidence type="ECO:0000256" key="8">
    <source>
        <dbReference type="ARBA" id="ARBA00048543"/>
    </source>
</evidence>
<dbReference type="InterPro" id="IPR036291">
    <property type="entry name" value="NAD(P)-bd_dom_sf"/>
</dbReference>
<feature type="binding site" evidence="9">
    <location>
        <position position="177"/>
    </location>
    <ligand>
        <name>NADPH</name>
        <dbReference type="ChEBI" id="CHEBI:57783"/>
    </ligand>
</feature>
<dbReference type="AlphaFoldDB" id="A0A5B9ME27"/>
<evidence type="ECO:0000256" key="9">
    <source>
        <dbReference type="HAMAP-Rule" id="MF_00183"/>
    </source>
</evidence>
<comment type="similarity">
    <text evidence="2 9">Belongs to the DXR family.</text>
</comment>
<evidence type="ECO:0000313" key="13">
    <source>
        <dbReference type="EMBL" id="QEF99531.1"/>
    </source>
</evidence>
<dbReference type="Gene3D" id="3.40.50.720">
    <property type="entry name" value="NAD(P)-binding Rossmann-like Domain"/>
    <property type="match status" value="1"/>
</dbReference>
<evidence type="ECO:0000256" key="1">
    <source>
        <dbReference type="ARBA" id="ARBA00005094"/>
    </source>
</evidence>
<feature type="binding site" evidence="9">
    <location>
        <position position="175"/>
    </location>
    <ligand>
        <name>NADPH</name>
        <dbReference type="ChEBI" id="CHEBI:57783"/>
    </ligand>
</feature>
<comment type="caution">
    <text evidence="9">Lacks conserved residue(s) required for the propagation of feature annotation.</text>
</comment>
<feature type="binding site" evidence="9">
    <location>
        <position position="49"/>
    </location>
    <ligand>
        <name>NADPH</name>
        <dbReference type="ChEBI" id="CHEBI:57783"/>
    </ligand>
</feature>
<evidence type="ECO:0000256" key="2">
    <source>
        <dbReference type="ARBA" id="ARBA00006825"/>
    </source>
</evidence>
<evidence type="ECO:0000313" key="14">
    <source>
        <dbReference type="Proteomes" id="UP000321353"/>
    </source>
</evidence>
<dbReference type="KEGG" id="smam:Mal15_35960"/>
<dbReference type="SUPFAM" id="SSF69055">
    <property type="entry name" value="1-deoxy-D-xylulose-5-phosphate reductoisomerase, C-terminal domain"/>
    <property type="match status" value="1"/>
</dbReference>
<evidence type="ECO:0000259" key="10">
    <source>
        <dbReference type="Pfam" id="PF02670"/>
    </source>
</evidence>
<evidence type="ECO:0000256" key="6">
    <source>
        <dbReference type="ARBA" id="ARBA00023211"/>
    </source>
</evidence>
<sequence length="436" mass="46568">MIGVSKDSTGADGTVAVTKLSNAPPSESEWSGDRSERSTVNVAVLGATGSIGTSTAEVIAHLNQIDPENGWRLWAASGHSNLEVLEELVGRAARDGAAPQRVILSDPSVISPQAAAERFGTFGIQVDGLRFGAEQLVDAARDPQVDVVVAAIVGRAGLESTVAAVQAGKRVALANKETLVVAGGLVSEQAANSGGQLLPVDSEHSAIWQCIADSPSPARRLILTASGGPFRSASAAEMRDATPEDALAHPTWQMGRKISIDSATMMNKALEIIEARWLFDVSADQIEVMIHPQSIIHSMVEFQDGSVLAQLSPPDMRLPIQYALTHPRRLACPAPPLDRRQSWDLSLEPADLERFPALTLGFEVARVGGTAGAVVNAANEVAVGLFLSGEIRFTDIVPLCQKTLENHTFEQRPCLARLLELDHWARQEARRCAERL</sequence>
<keyword evidence="4 9" id="KW-0521">NADP</keyword>
<feature type="binding site" evidence="9">
    <location>
        <position position="176"/>
    </location>
    <ligand>
        <name>1-deoxy-D-xylulose 5-phosphate</name>
        <dbReference type="ChEBI" id="CHEBI:57792"/>
    </ligand>
</feature>
<feature type="domain" description="1-deoxy-D-xylulose 5-phosphate reductoisomerase C-terminal" evidence="11">
    <location>
        <begin position="197"/>
        <end position="279"/>
    </location>
</feature>
<evidence type="ECO:0000256" key="4">
    <source>
        <dbReference type="ARBA" id="ARBA00022857"/>
    </source>
</evidence>
<dbReference type="GO" id="GO:0016853">
    <property type="term" value="F:isomerase activity"/>
    <property type="evidence" value="ECO:0007669"/>
    <property type="project" value="UniProtKB-KW"/>
</dbReference>
<dbReference type="UniPathway" id="UPA00056">
    <property type="reaction ID" value="UER00092"/>
</dbReference>
<dbReference type="InterPro" id="IPR013512">
    <property type="entry name" value="DXP_reductoisomerase_N"/>
</dbReference>
<feature type="binding site" evidence="9">
    <location>
        <position position="271"/>
    </location>
    <ligand>
        <name>1-deoxy-D-xylulose 5-phosphate</name>
        <dbReference type="ChEBI" id="CHEBI:57792"/>
    </ligand>
</feature>
<evidence type="ECO:0000256" key="5">
    <source>
        <dbReference type="ARBA" id="ARBA00023002"/>
    </source>
</evidence>
<dbReference type="SUPFAM" id="SSF55347">
    <property type="entry name" value="Glyceraldehyde-3-phosphate dehydrogenase-like, C-terminal domain"/>
    <property type="match status" value="1"/>
</dbReference>
<comment type="pathway">
    <text evidence="1 9">Isoprenoid biosynthesis; isopentenyl diphosphate biosynthesis via DXP pathway; isopentenyl diphosphate from 1-deoxy-D-xylulose 5-phosphate: step 1/6.</text>
</comment>
<feature type="binding site" evidence="9">
    <location>
        <position position="262"/>
    </location>
    <ligand>
        <name>1-deoxy-D-xylulose 5-phosphate</name>
        <dbReference type="ChEBI" id="CHEBI:57792"/>
    </ligand>
</feature>
<dbReference type="GO" id="GO:0051484">
    <property type="term" value="P:isopentenyl diphosphate biosynthetic process, methylerythritol 4-phosphate pathway involved in terpenoid biosynthetic process"/>
    <property type="evidence" value="ECO:0007669"/>
    <property type="project" value="TreeGrafter"/>
</dbReference>
<reference evidence="13 14" key="1">
    <citation type="submission" date="2019-02" db="EMBL/GenBank/DDBJ databases">
        <title>Planctomycetal bacteria perform biofilm scaping via a novel small molecule.</title>
        <authorList>
            <person name="Jeske O."/>
            <person name="Boedeker C."/>
            <person name="Wiegand S."/>
            <person name="Breitling P."/>
            <person name="Kallscheuer N."/>
            <person name="Jogler M."/>
            <person name="Rohde M."/>
            <person name="Petersen J."/>
            <person name="Medema M.H."/>
            <person name="Surup F."/>
            <person name="Jogler C."/>
        </authorList>
    </citation>
    <scope>NUCLEOTIDE SEQUENCE [LARGE SCALE GENOMIC DNA]</scope>
    <source>
        <strain evidence="13 14">Mal15</strain>
    </source>
</reference>
<feature type="binding site" evidence="9">
    <location>
        <position position="48"/>
    </location>
    <ligand>
        <name>NADPH</name>
        <dbReference type="ChEBI" id="CHEBI:57783"/>
    </ligand>
</feature>
<proteinExistence type="inferred from homology"/>
<dbReference type="PIRSF" id="PIRSF006205">
    <property type="entry name" value="Dxp_reductismrs"/>
    <property type="match status" value="1"/>
</dbReference>
<feature type="binding site" evidence="9">
    <location>
        <position position="267"/>
    </location>
    <ligand>
        <name>1-deoxy-D-xylulose 5-phosphate</name>
        <dbReference type="ChEBI" id="CHEBI:57792"/>
    </ligand>
</feature>
<feature type="binding site" evidence="9">
    <location>
        <position position="51"/>
    </location>
    <ligand>
        <name>NADPH</name>
        <dbReference type="ChEBI" id="CHEBI:57783"/>
    </ligand>
</feature>
<dbReference type="Pfam" id="PF08436">
    <property type="entry name" value="DXP_redisom_C"/>
    <property type="match status" value="1"/>
</dbReference>
<dbReference type="SUPFAM" id="SSF51735">
    <property type="entry name" value="NAD(P)-binding Rossmann-fold domains"/>
    <property type="match status" value="1"/>
</dbReference>
<comment type="function">
    <text evidence="9">Catalyzes the NADPH-dependent rearrangement and reduction of 1-deoxy-D-xylulose-5-phosphate (DXP) to 2-C-methyl-D-erythritol 4-phosphate (MEP).</text>
</comment>
<dbReference type="GO" id="GO:0030604">
    <property type="term" value="F:1-deoxy-D-xylulose-5-phosphate reductoisomerase activity"/>
    <property type="evidence" value="ECO:0007669"/>
    <property type="project" value="UniProtKB-UniRule"/>
</dbReference>
<keyword evidence="6 9" id="KW-0464">Manganese</keyword>
<accession>A0A5B9ME27</accession>
<feature type="binding site" evidence="9">
    <location>
        <position position="203"/>
    </location>
    <ligand>
        <name>Mn(2+)</name>
        <dbReference type="ChEBI" id="CHEBI:29035"/>
    </ligand>
</feature>
<feature type="binding site" evidence="9">
    <location>
        <position position="268"/>
    </location>
    <ligand>
        <name>1-deoxy-D-xylulose 5-phosphate</name>
        <dbReference type="ChEBI" id="CHEBI:57792"/>
    </ligand>
</feature>
<comment type="catalytic activity">
    <reaction evidence="8">
        <text>2-C-methyl-D-erythritol 4-phosphate + NADP(+) = 1-deoxy-D-xylulose 5-phosphate + NADPH + H(+)</text>
        <dbReference type="Rhea" id="RHEA:13717"/>
        <dbReference type="ChEBI" id="CHEBI:15378"/>
        <dbReference type="ChEBI" id="CHEBI:57783"/>
        <dbReference type="ChEBI" id="CHEBI:57792"/>
        <dbReference type="ChEBI" id="CHEBI:58262"/>
        <dbReference type="ChEBI" id="CHEBI:58349"/>
        <dbReference type="EC" id="1.1.1.267"/>
    </reaction>
    <physiologicalReaction direction="right-to-left" evidence="8">
        <dbReference type="Rhea" id="RHEA:13719"/>
    </physiologicalReaction>
</comment>
<feature type="binding site" evidence="9">
    <location>
        <position position="81"/>
    </location>
    <ligand>
        <name>NADPH</name>
        <dbReference type="ChEBI" id="CHEBI:57783"/>
    </ligand>
</feature>
<feature type="binding site" evidence="9">
    <location>
        <position position="255"/>
    </location>
    <ligand>
        <name>NADPH</name>
        <dbReference type="ChEBI" id="CHEBI:57783"/>
    </ligand>
</feature>
<evidence type="ECO:0000256" key="7">
    <source>
        <dbReference type="ARBA" id="ARBA00023229"/>
    </source>
</evidence>
<dbReference type="PANTHER" id="PTHR30525">
    <property type="entry name" value="1-DEOXY-D-XYLULOSE 5-PHOSPHATE REDUCTOISOMERASE"/>
    <property type="match status" value="1"/>
</dbReference>
<name>A0A5B9ME27_9BACT</name>
<keyword evidence="14" id="KW-1185">Reference proteome</keyword>
<dbReference type="Proteomes" id="UP000321353">
    <property type="component" value="Chromosome"/>
</dbReference>
<dbReference type="InterPro" id="IPR026877">
    <property type="entry name" value="DXPR_C"/>
</dbReference>
<protein>
    <recommendedName>
        <fullName evidence="9">1-deoxy-D-xylulose 5-phosphate reductoisomerase</fullName>
        <shortName evidence="9">DXP reductoisomerase</shortName>
        <ecNumber evidence="9">1.1.1.267</ecNumber>
    </recommendedName>
    <alternativeName>
        <fullName evidence="9">1-deoxyxylulose-5-phosphate reductoisomerase</fullName>
    </alternativeName>
    <alternativeName>
        <fullName evidence="9">2-C-methyl-D-erythritol 4-phosphate synthase</fullName>
    </alternativeName>
</protein>
<feature type="binding site" evidence="9">
    <location>
        <position position="203"/>
    </location>
    <ligand>
        <name>1-deoxy-D-xylulose 5-phosphate</name>
        <dbReference type="ChEBI" id="CHEBI:57792"/>
    </ligand>
</feature>
<keyword evidence="9" id="KW-0460">Magnesium</keyword>
<feature type="binding site" evidence="9">
    <location>
        <position position="50"/>
    </location>
    <ligand>
        <name>NADPH</name>
        <dbReference type="ChEBI" id="CHEBI:57783"/>
    </ligand>
</feature>
<keyword evidence="13" id="KW-0413">Isomerase</keyword>
<gene>
    <name evidence="9 13" type="primary">dxr</name>
    <name evidence="13" type="ORF">Mal15_35960</name>
</gene>